<accession>A0ACC1D963</accession>
<dbReference type="Proteomes" id="UP000824533">
    <property type="component" value="Linkage Group LG06"/>
</dbReference>
<organism evidence="1 2">
    <name type="scientific">Dendrolimus kikuchii</name>
    <dbReference type="NCBI Taxonomy" id="765133"/>
    <lineage>
        <taxon>Eukaryota</taxon>
        <taxon>Metazoa</taxon>
        <taxon>Ecdysozoa</taxon>
        <taxon>Arthropoda</taxon>
        <taxon>Hexapoda</taxon>
        <taxon>Insecta</taxon>
        <taxon>Pterygota</taxon>
        <taxon>Neoptera</taxon>
        <taxon>Endopterygota</taxon>
        <taxon>Lepidoptera</taxon>
        <taxon>Glossata</taxon>
        <taxon>Ditrysia</taxon>
        <taxon>Bombycoidea</taxon>
        <taxon>Lasiocampidae</taxon>
        <taxon>Dendrolimus</taxon>
    </lineage>
</organism>
<comment type="caution">
    <text evidence="1">The sequence shown here is derived from an EMBL/GenBank/DDBJ whole genome shotgun (WGS) entry which is preliminary data.</text>
</comment>
<keyword evidence="2" id="KW-1185">Reference proteome</keyword>
<protein>
    <submittedName>
        <fullName evidence="1">Uncharacterized protein</fullName>
    </submittedName>
</protein>
<name>A0ACC1D963_9NEOP</name>
<sequence>MSYRKCFVPTCKNDSKNSPDKIFVRIRNDLQEKWCREVNTEYFKMYTIYCCEDHINPQEDLKNYYKCKLIDDEPVLKPTATLKNTHPKIFEEVPSIESMPRHSELKKILLQSQPITPIKKTKLDNFAIPSTSSASPFPVKVHVGIQCGVKMVDKSTNYRARKETGPLY</sequence>
<gene>
    <name evidence="1" type="ORF">K1T71_003857</name>
</gene>
<evidence type="ECO:0000313" key="1">
    <source>
        <dbReference type="EMBL" id="KAJ0180453.1"/>
    </source>
</evidence>
<evidence type="ECO:0000313" key="2">
    <source>
        <dbReference type="Proteomes" id="UP000824533"/>
    </source>
</evidence>
<proteinExistence type="predicted"/>
<reference evidence="1 2" key="1">
    <citation type="journal article" date="2021" name="Front. Genet.">
        <title>Chromosome-Level Genome Assembly Reveals Significant Gene Expansion in the Toll and IMD Signaling Pathways of Dendrolimus kikuchii.</title>
        <authorList>
            <person name="Zhou J."/>
            <person name="Wu P."/>
            <person name="Xiong Z."/>
            <person name="Liu N."/>
            <person name="Zhao N."/>
            <person name="Ji M."/>
            <person name="Qiu Y."/>
            <person name="Yang B."/>
        </authorList>
    </citation>
    <scope>NUCLEOTIDE SEQUENCE [LARGE SCALE GENOMIC DNA]</scope>
    <source>
        <strain evidence="1">Ann1</strain>
    </source>
</reference>
<dbReference type="EMBL" id="CM034392">
    <property type="protein sequence ID" value="KAJ0180453.1"/>
    <property type="molecule type" value="Genomic_DNA"/>
</dbReference>